<reference evidence="1 2" key="1">
    <citation type="submission" date="2020-10" db="EMBL/GenBank/DDBJ databases">
        <title>Trueperella pecoris sp. nov. isolated from bovine and porcine specimens.</title>
        <authorList>
            <person name="Schoenecker L."/>
            <person name="Schnydrig P."/>
            <person name="Brodard I."/>
            <person name="Thomann A."/>
            <person name="Hemphill A."/>
            <person name="Rodriguez-Campos S."/>
            <person name="Perreten V."/>
            <person name="Jores J."/>
            <person name="Kittl S."/>
        </authorList>
    </citation>
    <scope>NUCLEOTIDE SEQUENCE [LARGE SCALE GENOMIC DNA]</scope>
    <source>
        <strain evidence="1 2">15A0121</strain>
    </source>
</reference>
<accession>A0A7M1QWC1</accession>
<dbReference type="Proteomes" id="UP000595053">
    <property type="component" value="Chromosome"/>
</dbReference>
<dbReference type="EMBL" id="CP063213">
    <property type="protein sequence ID" value="QOR45447.1"/>
    <property type="molecule type" value="Genomic_DNA"/>
</dbReference>
<proteinExistence type="predicted"/>
<sequence>MSNLFHTNLHPTVYTPQTPPITPARNGHMYKIISIILRTIGRHSTHPAAWALLEAANDIDDAITCRSQHRELG</sequence>
<dbReference type="AlphaFoldDB" id="A0A7M1QWC1"/>
<evidence type="ECO:0000313" key="1">
    <source>
        <dbReference type="EMBL" id="QOR45447.1"/>
    </source>
</evidence>
<gene>
    <name evidence="1" type="ORF">INS88_09340</name>
</gene>
<organism evidence="1 2">
    <name type="scientific">Trueperella pecoris</name>
    <dbReference type="NCBI Taxonomy" id="2733571"/>
    <lineage>
        <taxon>Bacteria</taxon>
        <taxon>Bacillati</taxon>
        <taxon>Actinomycetota</taxon>
        <taxon>Actinomycetes</taxon>
        <taxon>Actinomycetales</taxon>
        <taxon>Actinomycetaceae</taxon>
        <taxon>Trueperella</taxon>
    </lineage>
</organism>
<name>A0A7M1QWC1_9ACTO</name>
<protein>
    <submittedName>
        <fullName evidence="1">Uncharacterized protein</fullName>
    </submittedName>
</protein>
<keyword evidence="2" id="KW-1185">Reference proteome</keyword>
<dbReference type="RefSeq" id="WP_197551019.1">
    <property type="nucleotide sequence ID" value="NZ_CP063213.1"/>
</dbReference>
<evidence type="ECO:0000313" key="2">
    <source>
        <dbReference type="Proteomes" id="UP000595053"/>
    </source>
</evidence>